<sequence>MLSLVKRAFCSSNQRKIFILSGNFAFQICLKGWST</sequence>
<accession>A0A0A9BDP6</accession>
<reference evidence="1" key="1">
    <citation type="submission" date="2014-09" db="EMBL/GenBank/DDBJ databases">
        <authorList>
            <person name="Magalhaes I.L.F."/>
            <person name="Oliveira U."/>
            <person name="Santos F.R."/>
            <person name="Vidigal T.H.D.A."/>
            <person name="Brescovit A.D."/>
            <person name="Santos A.J."/>
        </authorList>
    </citation>
    <scope>NUCLEOTIDE SEQUENCE</scope>
    <source>
        <tissue evidence="1">Shoot tissue taken approximately 20 cm above the soil surface</tissue>
    </source>
</reference>
<protein>
    <submittedName>
        <fullName evidence="1">Uncharacterized protein</fullName>
    </submittedName>
</protein>
<reference evidence="1" key="2">
    <citation type="journal article" date="2015" name="Data Brief">
        <title>Shoot transcriptome of the giant reed, Arundo donax.</title>
        <authorList>
            <person name="Barrero R.A."/>
            <person name="Guerrero F.D."/>
            <person name="Moolhuijzen P."/>
            <person name="Goolsby J.A."/>
            <person name="Tidwell J."/>
            <person name="Bellgard S.E."/>
            <person name="Bellgard M.I."/>
        </authorList>
    </citation>
    <scope>NUCLEOTIDE SEQUENCE</scope>
    <source>
        <tissue evidence="1">Shoot tissue taken approximately 20 cm above the soil surface</tissue>
    </source>
</reference>
<organism evidence="1">
    <name type="scientific">Arundo donax</name>
    <name type="common">Giant reed</name>
    <name type="synonym">Donax arundinaceus</name>
    <dbReference type="NCBI Taxonomy" id="35708"/>
    <lineage>
        <taxon>Eukaryota</taxon>
        <taxon>Viridiplantae</taxon>
        <taxon>Streptophyta</taxon>
        <taxon>Embryophyta</taxon>
        <taxon>Tracheophyta</taxon>
        <taxon>Spermatophyta</taxon>
        <taxon>Magnoliopsida</taxon>
        <taxon>Liliopsida</taxon>
        <taxon>Poales</taxon>
        <taxon>Poaceae</taxon>
        <taxon>PACMAD clade</taxon>
        <taxon>Arundinoideae</taxon>
        <taxon>Arundineae</taxon>
        <taxon>Arundo</taxon>
    </lineage>
</organism>
<name>A0A0A9BDP6_ARUDO</name>
<evidence type="ECO:0000313" key="1">
    <source>
        <dbReference type="EMBL" id="JAD60273.1"/>
    </source>
</evidence>
<dbReference type="AlphaFoldDB" id="A0A0A9BDP6"/>
<dbReference type="EMBL" id="GBRH01237622">
    <property type="protein sequence ID" value="JAD60273.1"/>
    <property type="molecule type" value="Transcribed_RNA"/>
</dbReference>
<proteinExistence type="predicted"/>